<keyword evidence="3" id="KW-1185">Reference proteome</keyword>
<reference evidence="3" key="1">
    <citation type="journal article" date="2009" name="Appl. Environ. Microbiol.">
        <title>Complete genome sequence of the chemolithoautotrophic marine magnetotactic coccus strain MC-1.</title>
        <authorList>
            <person name="Schubbe S."/>
            <person name="Williams T.J."/>
            <person name="Xie G."/>
            <person name="Kiss H.E."/>
            <person name="Brettin T.S."/>
            <person name="Martinez D."/>
            <person name="Ross C.A."/>
            <person name="Schuler D."/>
            <person name="Cox B.L."/>
            <person name="Nealson K.H."/>
            <person name="Bazylinski D.A."/>
        </authorList>
    </citation>
    <scope>NUCLEOTIDE SEQUENCE [LARGE SCALE GENOMIC DNA]</scope>
    <source>
        <strain evidence="3">ATCC BAA-1437 / JCM 17883 / MC-1</strain>
    </source>
</reference>
<dbReference type="HOGENOM" id="CLU_048246_2_1_5"/>
<dbReference type="OrthoDB" id="9770715at2"/>
<evidence type="ECO:0000313" key="2">
    <source>
        <dbReference type="EMBL" id="ABK43516.1"/>
    </source>
</evidence>
<dbReference type="Proteomes" id="UP000002586">
    <property type="component" value="Chromosome"/>
</dbReference>
<evidence type="ECO:0000313" key="3">
    <source>
        <dbReference type="Proteomes" id="UP000002586"/>
    </source>
</evidence>
<reference evidence="2 3" key="2">
    <citation type="journal article" date="2012" name="Int. J. Syst. Evol. Microbiol.">
        <title>Magnetococcus marinus gen. nov., sp. nov., a marine, magnetotactic bacterium that represents a novel lineage (Magnetococcaceae fam. nov.; Magnetococcales ord. nov.) at the base of the Alphaproteobacteria.</title>
        <authorList>
            <person name="Bazylinski D.A."/>
            <person name="Williams T.J."/>
            <person name="Lefevre C.T."/>
            <person name="Berg R.J."/>
            <person name="Zhang C.L."/>
            <person name="Bowser S.S."/>
            <person name="Dean A.J."/>
            <person name="Beveridge T.J."/>
        </authorList>
    </citation>
    <scope>NUCLEOTIDE SEQUENCE [LARGE SCALE GENOMIC DNA]</scope>
    <source>
        <strain evidence="3">ATCC BAA-1437 / JCM 17883 / MC-1</strain>
    </source>
</reference>
<sequence>MSSSLTQWIAENPPQPLPRTLVQLRHALDDFTPDLMAVAGLVESDGALTGMVLQASSSSGVRQGVVQLGLTALEGLLEDLFLEVPMVNPYSPLYPLAAQAHHRGLCMACCAELVGRLGRVPARQRISGELAHCAGLLQGIGRITLLGHHAEYRMQLKRHGEWTPAQWLAYEQESFGFQQQQVGAALCRHWGLPEAVVAVVANPDGGLSLLKAGRSVAFRQGVVMQAMVGLVTAALAGPSTLEQVLPYLAVLGVAERDWPTLLAALQQVPAPAWHDRLGEGESDHESA</sequence>
<gene>
    <name evidence="2" type="ordered locus">Mmc1_0998</name>
</gene>
<dbReference type="InterPro" id="IPR052340">
    <property type="entry name" value="RNase_Y/CdgJ"/>
</dbReference>
<dbReference type="AlphaFoldDB" id="A0L6C3"/>
<dbReference type="PROSITE" id="PS51833">
    <property type="entry name" value="HDOD"/>
    <property type="match status" value="1"/>
</dbReference>
<dbReference type="PANTHER" id="PTHR33525">
    <property type="match status" value="1"/>
</dbReference>
<dbReference type="STRING" id="156889.Mmc1_0998"/>
<dbReference type="KEGG" id="mgm:Mmc1_0998"/>
<proteinExistence type="predicted"/>
<protein>
    <submittedName>
        <fullName evidence="2">Putative signal transduction protein</fullName>
    </submittedName>
</protein>
<name>A0L6C3_MAGMM</name>
<organism evidence="2 3">
    <name type="scientific">Magnetococcus marinus (strain ATCC BAA-1437 / JCM 17883 / MC-1)</name>
    <dbReference type="NCBI Taxonomy" id="156889"/>
    <lineage>
        <taxon>Bacteria</taxon>
        <taxon>Pseudomonadati</taxon>
        <taxon>Pseudomonadota</taxon>
        <taxon>Magnetococcia</taxon>
        <taxon>Magnetococcales</taxon>
        <taxon>Magnetococcaceae</taxon>
        <taxon>Magnetococcus</taxon>
    </lineage>
</organism>
<dbReference type="Gene3D" id="1.10.3210.10">
    <property type="entry name" value="Hypothetical protein af1432"/>
    <property type="match status" value="1"/>
</dbReference>
<dbReference type="SUPFAM" id="SSF109604">
    <property type="entry name" value="HD-domain/PDEase-like"/>
    <property type="match status" value="1"/>
</dbReference>
<dbReference type="eggNOG" id="COG1639">
    <property type="taxonomic scope" value="Bacteria"/>
</dbReference>
<dbReference type="RefSeq" id="WP_011712673.1">
    <property type="nucleotide sequence ID" value="NC_008576.1"/>
</dbReference>
<dbReference type="InterPro" id="IPR013976">
    <property type="entry name" value="HDOD"/>
</dbReference>
<dbReference type="EMBL" id="CP000471">
    <property type="protein sequence ID" value="ABK43516.1"/>
    <property type="molecule type" value="Genomic_DNA"/>
</dbReference>
<accession>A0L6C3</accession>
<dbReference type="PANTHER" id="PTHR33525:SF4">
    <property type="entry name" value="CYCLIC DI-GMP PHOSPHODIESTERASE CDGJ"/>
    <property type="match status" value="1"/>
</dbReference>
<dbReference type="Pfam" id="PF08668">
    <property type="entry name" value="HDOD"/>
    <property type="match status" value="1"/>
</dbReference>
<evidence type="ECO:0000259" key="1">
    <source>
        <dbReference type="PROSITE" id="PS51833"/>
    </source>
</evidence>
<feature type="domain" description="HDOD" evidence="1">
    <location>
        <begin position="14"/>
        <end position="206"/>
    </location>
</feature>